<evidence type="ECO:0000259" key="10">
    <source>
        <dbReference type="PROSITE" id="PS51007"/>
    </source>
</evidence>
<evidence type="ECO:0000313" key="12">
    <source>
        <dbReference type="Proteomes" id="UP000770889"/>
    </source>
</evidence>
<dbReference type="GO" id="GO:0005506">
    <property type="term" value="F:iron ion binding"/>
    <property type="evidence" value="ECO:0007669"/>
    <property type="project" value="InterPro"/>
</dbReference>
<sequence length="116" mass="11590">METAAAAPAAAEAPATEAPAAEASAPEAAAPAAGGDALALATQSGCMACHQIETKVVGPAYKEVAAKYKDDAAALDMLVGKVKNGGVGAWGQIPMPPNAHISDENIRTIVSWVLTH</sequence>
<organism evidence="11 12">
    <name type="scientific">Candidatus Thiodiazotropha taylori</name>
    <dbReference type="NCBI Taxonomy" id="2792791"/>
    <lineage>
        <taxon>Bacteria</taxon>
        <taxon>Pseudomonadati</taxon>
        <taxon>Pseudomonadota</taxon>
        <taxon>Gammaproteobacteria</taxon>
        <taxon>Chromatiales</taxon>
        <taxon>Sedimenticolaceae</taxon>
        <taxon>Candidatus Thiodiazotropha</taxon>
    </lineage>
</organism>
<dbReference type="PRINTS" id="PR00606">
    <property type="entry name" value="CYTCHROMECID"/>
</dbReference>
<dbReference type="GO" id="GO:0020037">
    <property type="term" value="F:heme binding"/>
    <property type="evidence" value="ECO:0007669"/>
    <property type="project" value="InterPro"/>
</dbReference>
<dbReference type="GO" id="GO:0009055">
    <property type="term" value="F:electron transfer activity"/>
    <property type="evidence" value="ECO:0007669"/>
    <property type="project" value="InterPro"/>
</dbReference>
<evidence type="ECO:0000256" key="9">
    <source>
        <dbReference type="SAM" id="MobiDB-lite"/>
    </source>
</evidence>
<gene>
    <name evidence="11" type="ORF">KME65_08525</name>
</gene>
<feature type="binding site" description="covalent" evidence="8">
    <location>
        <position position="95"/>
    </location>
    <ligand>
        <name>heme c</name>
        <dbReference type="ChEBI" id="CHEBI:61717"/>
    </ligand>
</feature>
<dbReference type="Gene3D" id="1.10.760.10">
    <property type="entry name" value="Cytochrome c-like domain"/>
    <property type="match status" value="1"/>
</dbReference>
<evidence type="ECO:0000256" key="2">
    <source>
        <dbReference type="ARBA" id="ARBA00022448"/>
    </source>
</evidence>
<evidence type="ECO:0000256" key="3">
    <source>
        <dbReference type="ARBA" id="ARBA00022617"/>
    </source>
</evidence>
<dbReference type="SUPFAM" id="SSF46626">
    <property type="entry name" value="Cytochrome c"/>
    <property type="match status" value="1"/>
</dbReference>
<name>A0A944QSL1_9GAMM</name>
<accession>A0A944QSL1</accession>
<evidence type="ECO:0000256" key="7">
    <source>
        <dbReference type="ARBA" id="ARBA00031244"/>
    </source>
</evidence>
<reference evidence="11 12" key="1">
    <citation type="submission" date="2021-05" db="EMBL/GenBank/DDBJ databases">
        <title>Genetic and Functional Diversity in Clade A Lucinid endosymbionts from the Bahamas.</title>
        <authorList>
            <person name="Giani N.M."/>
            <person name="Engel A.S."/>
            <person name="Campbell B.J."/>
        </authorList>
    </citation>
    <scope>NUCLEOTIDE SEQUENCE [LARGE SCALE GENOMIC DNA]</scope>
    <source>
        <strain evidence="11">LUC16012Gg_MoonRockCtena</strain>
    </source>
</reference>
<dbReference type="InterPro" id="IPR036909">
    <property type="entry name" value="Cyt_c-like_dom_sf"/>
</dbReference>
<dbReference type="InterPro" id="IPR002324">
    <property type="entry name" value="Cyt_c_ID"/>
</dbReference>
<keyword evidence="3 8" id="KW-0349">Heme</keyword>
<proteinExistence type="predicted"/>
<protein>
    <recommendedName>
        <fullName evidence="1">Cytochrome c-551</fullName>
    </recommendedName>
    <alternativeName>
        <fullName evidence="7">Cytochrome c551</fullName>
    </alternativeName>
</protein>
<evidence type="ECO:0000256" key="8">
    <source>
        <dbReference type="PIRSR" id="PIRSR602324-1"/>
    </source>
</evidence>
<keyword evidence="2" id="KW-0813">Transport</keyword>
<keyword evidence="5" id="KW-0249">Electron transport</keyword>
<dbReference type="InterPro" id="IPR009056">
    <property type="entry name" value="Cyt_c-like_dom"/>
</dbReference>
<evidence type="ECO:0000313" key="11">
    <source>
        <dbReference type="EMBL" id="MBT2988998.1"/>
    </source>
</evidence>
<feature type="binding site" description="covalent" evidence="8">
    <location>
        <position position="46"/>
    </location>
    <ligand>
        <name>heme c</name>
        <dbReference type="ChEBI" id="CHEBI:61717"/>
    </ligand>
</feature>
<dbReference type="PROSITE" id="PS51007">
    <property type="entry name" value="CYTC"/>
    <property type="match status" value="1"/>
</dbReference>
<comment type="PTM">
    <text evidence="8">Binds 1 heme c group covalently per subunit.</text>
</comment>
<keyword evidence="4 8" id="KW-0479">Metal-binding</keyword>
<evidence type="ECO:0000256" key="5">
    <source>
        <dbReference type="ARBA" id="ARBA00022982"/>
    </source>
</evidence>
<dbReference type="Proteomes" id="UP000770889">
    <property type="component" value="Unassembled WGS sequence"/>
</dbReference>
<feature type="binding site" description="covalent" evidence="8">
    <location>
        <position position="50"/>
    </location>
    <ligand>
        <name>heme c</name>
        <dbReference type="ChEBI" id="CHEBI:61717"/>
    </ligand>
</feature>
<dbReference type="EMBL" id="JAHHGM010000006">
    <property type="protein sequence ID" value="MBT2988998.1"/>
    <property type="molecule type" value="Genomic_DNA"/>
</dbReference>
<evidence type="ECO:0000256" key="1">
    <source>
        <dbReference type="ARBA" id="ARBA00021020"/>
    </source>
</evidence>
<comment type="caution">
    <text evidence="11">The sequence shown here is derived from an EMBL/GenBank/DDBJ whole genome shotgun (WGS) entry which is preliminary data.</text>
</comment>
<dbReference type="AlphaFoldDB" id="A0A944QSL1"/>
<evidence type="ECO:0000256" key="4">
    <source>
        <dbReference type="ARBA" id="ARBA00022723"/>
    </source>
</evidence>
<keyword evidence="6 8" id="KW-0408">Iron</keyword>
<feature type="domain" description="Cytochrome c" evidence="10">
    <location>
        <begin position="29"/>
        <end position="116"/>
    </location>
</feature>
<dbReference type="Pfam" id="PF00034">
    <property type="entry name" value="Cytochrom_C"/>
    <property type="match status" value="1"/>
</dbReference>
<evidence type="ECO:0000256" key="6">
    <source>
        <dbReference type="ARBA" id="ARBA00023004"/>
    </source>
</evidence>
<feature type="region of interest" description="Disordered" evidence="9">
    <location>
        <begin position="1"/>
        <end position="34"/>
    </location>
</feature>